<dbReference type="PANTHER" id="PTHR45825:SF11">
    <property type="entry name" value="ALPHA AMYLASE DOMAIN-CONTAINING PROTEIN"/>
    <property type="match status" value="1"/>
</dbReference>
<evidence type="ECO:0000256" key="5">
    <source>
        <dbReference type="ARBA" id="ARBA00022676"/>
    </source>
</evidence>
<dbReference type="InterPro" id="IPR011835">
    <property type="entry name" value="GS/SS"/>
</dbReference>
<keyword evidence="12" id="KW-1185">Reference proteome</keyword>
<comment type="pathway">
    <text evidence="3 8">Glycan biosynthesis; glycogen biosynthesis.</text>
</comment>
<dbReference type="AlphaFoldDB" id="A0A9X2RBE2"/>
<reference evidence="11" key="1">
    <citation type="submission" date="2022-06" db="EMBL/GenBank/DDBJ databases">
        <title>Gracilimonas sp. CAU 1638 isolated from sea sediment.</title>
        <authorList>
            <person name="Kim W."/>
        </authorList>
    </citation>
    <scope>NUCLEOTIDE SEQUENCE</scope>
    <source>
        <strain evidence="11">CAU 1638</strain>
    </source>
</reference>
<dbReference type="EMBL" id="JANDBC010000001">
    <property type="protein sequence ID" value="MCP9290231.1"/>
    <property type="molecule type" value="Genomic_DNA"/>
</dbReference>
<dbReference type="HAMAP" id="MF_00484">
    <property type="entry name" value="Glycogen_synth"/>
    <property type="match status" value="1"/>
</dbReference>
<sequence length="479" mass="54680">MRIIHLSAECYPAAKAGGLADVVGSLPKYLNQLGHHCEVVIPKYDNQWIGSQEYETVFEEAFSMAADQVKFSVQKMTNDKLGFPFYVIDIPGRFDRPGIYIDPWSGHGYWDELERFVSFQIAALEWMRVRDEKPEVVHCHDHHTGLVPFMLSQCNRYRDLSDIPTVFTVHNAEYHGEHELDNFKLLPAFNIDNLGLLDWDGRLNSLASGLKCAWQITTVSKNYMSELAEESNGLELLFQQERKKSTGIVNGIDTEVWDPNTDELIEYNFGYRNRKKGKAENKKYLCREFGLNPELPTISFIGRLVREKGADLLPDLFKRVMYSDVEVNFVLLGTGDPQLHQIFASMEGDHVGYFDATLEYNEKLAHQMYAGSDFILMPSRVEPCGLNQMFAMRYGTVPIVRAVGGLKDTVVDISEDDGYGITFDEFSLEAASEAIDRAVNLYVDSSQHSEVLSRIMKLDFSWKRSAQEYIKMYKALISK</sequence>
<comment type="similarity">
    <text evidence="4 8">Belongs to the glycosyltransferase 1 family. Bacterial/plant glycogen synthase subfamily.</text>
</comment>
<dbReference type="Pfam" id="PF00534">
    <property type="entry name" value="Glycos_transf_1"/>
    <property type="match status" value="1"/>
</dbReference>
<evidence type="ECO:0000313" key="12">
    <source>
        <dbReference type="Proteomes" id="UP001139125"/>
    </source>
</evidence>
<evidence type="ECO:0000256" key="2">
    <source>
        <dbReference type="ARBA" id="ARBA00002764"/>
    </source>
</evidence>
<feature type="binding site" evidence="8">
    <location>
        <position position="15"/>
    </location>
    <ligand>
        <name>ADP-alpha-D-glucose</name>
        <dbReference type="ChEBI" id="CHEBI:57498"/>
    </ligand>
</feature>
<evidence type="ECO:0000256" key="7">
    <source>
        <dbReference type="ARBA" id="ARBA00023056"/>
    </source>
</evidence>
<keyword evidence="6 8" id="KW-0808">Transferase</keyword>
<gene>
    <name evidence="8" type="primary">glgA</name>
    <name evidence="11" type="ORF">NM125_01400</name>
</gene>
<evidence type="ECO:0000256" key="6">
    <source>
        <dbReference type="ARBA" id="ARBA00022679"/>
    </source>
</evidence>
<dbReference type="GO" id="GO:0004373">
    <property type="term" value="F:alpha-1,4-glucan glucosyltransferase (UDP-glucose donor) activity"/>
    <property type="evidence" value="ECO:0007669"/>
    <property type="project" value="InterPro"/>
</dbReference>
<dbReference type="NCBIfam" id="TIGR02095">
    <property type="entry name" value="glgA"/>
    <property type="match status" value="1"/>
</dbReference>
<dbReference type="EC" id="2.4.1.21" evidence="8"/>
<dbReference type="Gene3D" id="3.40.50.2000">
    <property type="entry name" value="Glycogen Phosphorylase B"/>
    <property type="match status" value="2"/>
</dbReference>
<dbReference type="Proteomes" id="UP001139125">
    <property type="component" value="Unassembled WGS sequence"/>
</dbReference>
<evidence type="ECO:0000259" key="9">
    <source>
        <dbReference type="Pfam" id="PF00534"/>
    </source>
</evidence>
<comment type="caution">
    <text evidence="11">The sequence shown here is derived from an EMBL/GenBank/DDBJ whole genome shotgun (WGS) entry which is preliminary data.</text>
</comment>
<dbReference type="PANTHER" id="PTHR45825">
    <property type="entry name" value="GRANULE-BOUND STARCH SYNTHASE 1, CHLOROPLASTIC/AMYLOPLASTIC"/>
    <property type="match status" value="1"/>
</dbReference>
<proteinExistence type="inferred from homology"/>
<comment type="catalytic activity">
    <reaction evidence="1 8">
        <text>[(1-&gt;4)-alpha-D-glucosyl](n) + ADP-alpha-D-glucose = [(1-&gt;4)-alpha-D-glucosyl](n+1) + ADP + H(+)</text>
        <dbReference type="Rhea" id="RHEA:18189"/>
        <dbReference type="Rhea" id="RHEA-COMP:9584"/>
        <dbReference type="Rhea" id="RHEA-COMP:9587"/>
        <dbReference type="ChEBI" id="CHEBI:15378"/>
        <dbReference type="ChEBI" id="CHEBI:15444"/>
        <dbReference type="ChEBI" id="CHEBI:57498"/>
        <dbReference type="ChEBI" id="CHEBI:456216"/>
        <dbReference type="EC" id="2.4.1.21"/>
    </reaction>
</comment>
<protein>
    <recommendedName>
        <fullName evidence="8">Glycogen synthase</fullName>
        <ecNumber evidence="8">2.4.1.21</ecNumber>
    </recommendedName>
    <alternativeName>
        <fullName evidence="8">Starch [bacterial glycogen] synthase</fullName>
    </alternativeName>
</protein>
<dbReference type="RefSeq" id="WP_255132123.1">
    <property type="nucleotide sequence ID" value="NZ_JANDBC010000001.1"/>
</dbReference>
<name>A0A9X2RBE2_9BACT</name>
<dbReference type="GO" id="GO:0009011">
    <property type="term" value="F:alpha-1,4-glucan glucosyltransferase (ADP-glucose donor) activity"/>
    <property type="evidence" value="ECO:0007669"/>
    <property type="project" value="UniProtKB-UniRule"/>
</dbReference>
<comment type="function">
    <text evidence="2 8">Synthesizes alpha-1,4-glucan chains using ADP-glucose.</text>
</comment>
<evidence type="ECO:0000256" key="4">
    <source>
        <dbReference type="ARBA" id="ARBA00010281"/>
    </source>
</evidence>
<evidence type="ECO:0000256" key="1">
    <source>
        <dbReference type="ARBA" id="ARBA00001478"/>
    </source>
</evidence>
<dbReference type="SUPFAM" id="SSF53756">
    <property type="entry name" value="UDP-Glycosyltransferase/glycogen phosphorylase"/>
    <property type="match status" value="1"/>
</dbReference>
<feature type="domain" description="Glycosyl transferase family 1" evidence="9">
    <location>
        <begin position="289"/>
        <end position="441"/>
    </location>
</feature>
<keyword evidence="5 8" id="KW-0328">Glycosyltransferase</keyword>
<feature type="domain" description="Starch synthase catalytic" evidence="10">
    <location>
        <begin position="2"/>
        <end position="236"/>
    </location>
</feature>
<dbReference type="GO" id="GO:0005978">
    <property type="term" value="P:glycogen biosynthetic process"/>
    <property type="evidence" value="ECO:0007669"/>
    <property type="project" value="UniProtKB-UniRule"/>
</dbReference>
<evidence type="ECO:0000256" key="8">
    <source>
        <dbReference type="HAMAP-Rule" id="MF_00484"/>
    </source>
</evidence>
<dbReference type="InterPro" id="IPR001296">
    <property type="entry name" value="Glyco_trans_1"/>
</dbReference>
<dbReference type="Pfam" id="PF08323">
    <property type="entry name" value="Glyco_transf_5"/>
    <property type="match status" value="1"/>
</dbReference>
<keyword evidence="7 8" id="KW-0320">Glycogen biosynthesis</keyword>
<organism evidence="11 12">
    <name type="scientific">Gracilimonas sediminicola</name>
    <dbReference type="NCBI Taxonomy" id="2952158"/>
    <lineage>
        <taxon>Bacteria</taxon>
        <taxon>Pseudomonadati</taxon>
        <taxon>Balneolota</taxon>
        <taxon>Balneolia</taxon>
        <taxon>Balneolales</taxon>
        <taxon>Balneolaceae</taxon>
        <taxon>Gracilimonas</taxon>
    </lineage>
</organism>
<evidence type="ECO:0000256" key="3">
    <source>
        <dbReference type="ARBA" id="ARBA00004964"/>
    </source>
</evidence>
<dbReference type="InterPro" id="IPR013534">
    <property type="entry name" value="Starch_synth_cat_dom"/>
</dbReference>
<accession>A0A9X2RBE2</accession>
<dbReference type="CDD" id="cd03791">
    <property type="entry name" value="GT5_Glycogen_synthase_DULL1-like"/>
    <property type="match status" value="1"/>
</dbReference>
<evidence type="ECO:0000259" key="10">
    <source>
        <dbReference type="Pfam" id="PF08323"/>
    </source>
</evidence>
<evidence type="ECO:0000313" key="11">
    <source>
        <dbReference type="EMBL" id="MCP9290231.1"/>
    </source>
</evidence>